<dbReference type="RefSeq" id="WP_129248165.1">
    <property type="nucleotide sequence ID" value="NZ_JABZEL010000009.1"/>
</dbReference>
<evidence type="ECO:0000259" key="1">
    <source>
        <dbReference type="Pfam" id="PF13546"/>
    </source>
</evidence>
<dbReference type="InterPro" id="IPR038721">
    <property type="entry name" value="IS701-like_DDE_dom"/>
</dbReference>
<keyword evidence="3" id="KW-1185">Reference proteome</keyword>
<reference evidence="2 3" key="1">
    <citation type="submission" date="2019-01" db="EMBL/GenBank/DDBJ databases">
        <title>Draft genome sequences of the type strain Streptomyces sioyaensis DSM 40032 and its novel strain, TM32, a thermotolerant antibiotics-producing actinobacterium.</title>
        <authorList>
            <person name="Nakaew N."/>
            <person name="Lumyong S."/>
            <person name="Sloan W.T."/>
            <person name="Sungthong R."/>
        </authorList>
    </citation>
    <scope>NUCLEOTIDE SEQUENCE [LARGE SCALE GENOMIC DNA]</scope>
    <source>
        <strain evidence="2 3">DSM 40032</strain>
    </source>
</reference>
<organism evidence="2 3">
    <name type="scientific">Streptomyces sioyaensis</name>
    <dbReference type="NCBI Taxonomy" id="67364"/>
    <lineage>
        <taxon>Bacteria</taxon>
        <taxon>Bacillati</taxon>
        <taxon>Actinomycetota</taxon>
        <taxon>Actinomycetes</taxon>
        <taxon>Kitasatosporales</taxon>
        <taxon>Streptomycetaceae</taxon>
        <taxon>Streptomyces</taxon>
    </lineage>
</organism>
<proteinExistence type="predicted"/>
<gene>
    <name evidence="2" type="ORF">EST54_15280</name>
</gene>
<dbReference type="EMBL" id="SDIF01000036">
    <property type="protein sequence ID" value="RXS66497.1"/>
    <property type="molecule type" value="Genomic_DNA"/>
</dbReference>
<dbReference type="InterPro" id="IPR039365">
    <property type="entry name" value="IS701-like"/>
</dbReference>
<protein>
    <submittedName>
        <fullName evidence="2">Transposase</fullName>
    </submittedName>
</protein>
<comment type="caution">
    <text evidence="2">The sequence shown here is derived from an EMBL/GenBank/DDBJ whole genome shotgun (WGS) entry which is preliminary data.</text>
</comment>
<dbReference type="AlphaFoldDB" id="A0A4Q1QTN3"/>
<accession>A0A4Q1QTN3</accession>
<feature type="domain" description="Transposase IS701-like DDE" evidence="1">
    <location>
        <begin position="17"/>
        <end position="153"/>
    </location>
</feature>
<dbReference type="Proteomes" id="UP000289482">
    <property type="component" value="Unassembled WGS sequence"/>
</dbReference>
<dbReference type="Pfam" id="PF13546">
    <property type="entry name" value="DDE_5"/>
    <property type="match status" value="1"/>
</dbReference>
<name>A0A4Q1QTN3_9ACTN</name>
<dbReference type="PANTHER" id="PTHR33627:SF1">
    <property type="entry name" value="TRANSPOSASE"/>
    <property type="match status" value="1"/>
</dbReference>
<evidence type="ECO:0000313" key="2">
    <source>
        <dbReference type="EMBL" id="RXS66497.1"/>
    </source>
</evidence>
<dbReference type="PANTHER" id="PTHR33627">
    <property type="entry name" value="TRANSPOSASE"/>
    <property type="match status" value="1"/>
</dbReference>
<evidence type="ECO:0000313" key="3">
    <source>
        <dbReference type="Proteomes" id="UP000289482"/>
    </source>
</evidence>
<sequence>MHHIHRSADFLAQLSSEVFASLSRCDQRRTAEQFLRGMAVTPSRKTARNVALCLGDPSAEQRFQHFIAHSRWDWEPVRAALAGVVERYAPQLAYVAHPLVLRKAGKDSAGVHRRFVPELGQTVNGQFAYGLWHATATMATPVDWHLELPGPERESPAAAFTSLASQRSGSPRPVVIDARHTSLPALLDGFSLARVPLLARISGAATVTAVEQSRRSTTSSPVSVHELLAWTRRLRRPVNPSVPQRTAATVQVRVPGTAMPRPASGPDGEPRPLTLIGEWDEARAGLSRCWLTDLPGSAPALLRLAALLGEVTGQLAEVDGSGLRDYGGRSFSGWHRHMTMVSVTHAVRVLTGHDRPLLTPAEQQPLPLAM</sequence>
<dbReference type="GeneID" id="95779324"/>